<dbReference type="Gene3D" id="2.60.40.1180">
    <property type="entry name" value="Golgi alpha-mannosidase II"/>
    <property type="match status" value="1"/>
</dbReference>
<dbReference type="SUPFAM" id="SSF48208">
    <property type="entry name" value="Six-hairpin glycosidases"/>
    <property type="match status" value="1"/>
</dbReference>
<dbReference type="Pfam" id="PF14498">
    <property type="entry name" value="Glyco_hyd_65N_2"/>
    <property type="match status" value="1"/>
</dbReference>
<evidence type="ECO:0000259" key="4">
    <source>
        <dbReference type="Pfam" id="PF22124"/>
    </source>
</evidence>
<gene>
    <name evidence="5" type="ORF">D3H65_15610</name>
</gene>
<feature type="chain" id="PRO_5017675001" evidence="1">
    <location>
        <begin position="22"/>
        <end position="825"/>
    </location>
</feature>
<organism evidence="5 6">
    <name type="scientific">Paraflavitalea soli</name>
    <dbReference type="NCBI Taxonomy" id="2315862"/>
    <lineage>
        <taxon>Bacteria</taxon>
        <taxon>Pseudomonadati</taxon>
        <taxon>Bacteroidota</taxon>
        <taxon>Chitinophagia</taxon>
        <taxon>Chitinophagales</taxon>
        <taxon>Chitinophagaceae</taxon>
        <taxon>Paraflavitalea</taxon>
    </lineage>
</organism>
<feature type="domain" description="Alpha fucosidase A-like C-terminal" evidence="3">
    <location>
        <begin position="728"/>
        <end position="820"/>
    </location>
</feature>
<dbReference type="PIRSF" id="PIRSF007663">
    <property type="entry name" value="UCP007663"/>
    <property type="match status" value="1"/>
</dbReference>
<dbReference type="InterPro" id="IPR008928">
    <property type="entry name" value="6-hairpin_glycosidase_sf"/>
</dbReference>
<keyword evidence="6" id="KW-1185">Reference proteome</keyword>
<feature type="signal peptide" evidence="1">
    <location>
        <begin position="1"/>
        <end position="21"/>
    </location>
</feature>
<dbReference type="InterPro" id="IPR016518">
    <property type="entry name" value="Alpha-L-fucosidase"/>
</dbReference>
<dbReference type="Proteomes" id="UP000263900">
    <property type="component" value="Chromosome"/>
</dbReference>
<dbReference type="Pfam" id="PF22124">
    <property type="entry name" value="Glyco_hydro_95_cat"/>
    <property type="match status" value="1"/>
</dbReference>
<proteinExistence type="predicted"/>
<feature type="domain" description="Glycosyl hydrolase family 95 catalytic" evidence="4">
    <location>
        <begin position="307"/>
        <end position="726"/>
    </location>
</feature>
<dbReference type="InterPro" id="IPR049053">
    <property type="entry name" value="AFCA-like_C"/>
</dbReference>
<dbReference type="RefSeq" id="WP_119054533.1">
    <property type="nucleotide sequence ID" value="NZ_CP032157.1"/>
</dbReference>
<name>A0A3B7NA19_9BACT</name>
<protein>
    <submittedName>
        <fullName evidence="5">Glycoside hydrolase family 95 protein</fullName>
    </submittedName>
</protein>
<dbReference type="OrthoDB" id="9768507at2"/>
<dbReference type="Gene3D" id="1.50.10.10">
    <property type="match status" value="1"/>
</dbReference>
<evidence type="ECO:0000259" key="3">
    <source>
        <dbReference type="Pfam" id="PF21307"/>
    </source>
</evidence>
<dbReference type="FunFam" id="1.50.10.10:FF:000028">
    <property type="entry name" value="Alpha-L-fucosidase 2"/>
    <property type="match status" value="1"/>
</dbReference>
<evidence type="ECO:0000256" key="1">
    <source>
        <dbReference type="SAM" id="SignalP"/>
    </source>
</evidence>
<dbReference type="EMBL" id="CP032157">
    <property type="protein sequence ID" value="AXY78661.1"/>
    <property type="molecule type" value="Genomic_DNA"/>
</dbReference>
<evidence type="ECO:0000313" key="6">
    <source>
        <dbReference type="Proteomes" id="UP000263900"/>
    </source>
</evidence>
<dbReference type="PANTHER" id="PTHR31084:SF0">
    <property type="entry name" value="ALPHA-L-FUCOSIDASE 2"/>
    <property type="match status" value="1"/>
</dbReference>
<dbReference type="PANTHER" id="PTHR31084">
    <property type="entry name" value="ALPHA-L-FUCOSIDASE 2"/>
    <property type="match status" value="1"/>
</dbReference>
<keyword evidence="5" id="KW-0378">Hydrolase</keyword>
<dbReference type="GO" id="GO:0005975">
    <property type="term" value="P:carbohydrate metabolic process"/>
    <property type="evidence" value="ECO:0007669"/>
    <property type="project" value="InterPro"/>
</dbReference>
<dbReference type="InterPro" id="IPR054363">
    <property type="entry name" value="GH95_cat"/>
</dbReference>
<feature type="domain" description="Glycosyl hydrolase family 95 N-terminal" evidence="2">
    <location>
        <begin position="27"/>
        <end position="278"/>
    </location>
</feature>
<dbReference type="Gene3D" id="2.70.98.50">
    <property type="entry name" value="putative glycoside hydrolase family protein from bacillus halodurans"/>
    <property type="match status" value="1"/>
</dbReference>
<dbReference type="AlphaFoldDB" id="A0A3B7NA19"/>
<dbReference type="KEGG" id="pseg:D3H65_15610"/>
<keyword evidence="1" id="KW-0732">Signal</keyword>
<dbReference type="InterPro" id="IPR012341">
    <property type="entry name" value="6hp_glycosidase-like_sf"/>
</dbReference>
<dbReference type="InterPro" id="IPR013780">
    <property type="entry name" value="Glyco_hydro_b"/>
</dbReference>
<dbReference type="InterPro" id="IPR027414">
    <property type="entry name" value="GH95_N_dom"/>
</dbReference>
<evidence type="ECO:0000313" key="5">
    <source>
        <dbReference type="EMBL" id="AXY78661.1"/>
    </source>
</evidence>
<sequence>MIQRSLLTILACSLMTTSLWAQQSQKLWYTKPAKVWTEALPVGNGRLGAMVFGGVGEDLIQLNEATLWNGGPVRTNVNPGAYDQLQLVREALFKEENYTKAWQLTKKMQGYYSESYLPLGDLYVRQLLKDPVPTTYYRDLDIANAIATTRFTVGGTTFTRQVISSAPDQVILIRLTTDKPRSLNIMVGASSPVKHRLAVISNSEIAISGKAASHIDPNYVRSEQPITQDDPTGCRGMRFNWRIKATTSDGMIQADSTGIGITEASEILIYVSAATSFNGFDKCPDSQGKDETKIATQYLQAALKKNWKALLTAHQADYHKYFNRVSFSLNAPADNKNAALPTDQRLLGYTEGAKDPALEMLYFQYGRYLLIASSRTPGVPANLQGIWNKEMRPPWSANYTTNINVQMNYWPAEVMNLSEMHRPMLEFIKNTAVTGAVTAKEFYHARGWAVHHNSDIWALSNPVGDIGNGDPKWANWTMGSPWLAQHLWMHYQFTKDKTFLQQTAYPLMKGAAQFCLDFLVEDKNGFLVTAPSLSPENNFYDDKGKTGSVSIATTMDMSIIWDLFTNIIDASAELNSDKEYREMIIAKRSKLFPLHIGKKGNLQEWYKDWEDPEPHHRHVSHLFGLHPGRQISPITTPELAAASKKTLELRGDEGTGWSLAWKINFWARLLEGDHAYKMMRDLLRITGQEGTNYAKGGGSYANLFDAHPPFQIDGNFGGVAGMTEMLLQSHLSQLHLLAALPNEWVAGSVKGLKARGNFEVSITWKEHRLSMATITSMAGSPCTVRTAFPVTVTGNQVKSVKDADGYITTFNTVKGKTYTLRAANP</sequence>
<dbReference type="GO" id="GO:0004560">
    <property type="term" value="F:alpha-L-fucosidase activity"/>
    <property type="evidence" value="ECO:0007669"/>
    <property type="project" value="InterPro"/>
</dbReference>
<evidence type="ECO:0000259" key="2">
    <source>
        <dbReference type="Pfam" id="PF14498"/>
    </source>
</evidence>
<reference evidence="5 6" key="1">
    <citation type="submission" date="2018-09" db="EMBL/GenBank/DDBJ databases">
        <title>Genome sequencing of strain 6GH32-13.</title>
        <authorList>
            <person name="Weon H.-Y."/>
            <person name="Heo J."/>
            <person name="Kwon S.-W."/>
        </authorList>
    </citation>
    <scope>NUCLEOTIDE SEQUENCE [LARGE SCALE GENOMIC DNA]</scope>
    <source>
        <strain evidence="5 6">5GH32-13</strain>
    </source>
</reference>
<dbReference type="Pfam" id="PF21307">
    <property type="entry name" value="Glyco_hydro_95_C"/>
    <property type="match status" value="1"/>
</dbReference>
<accession>A0A3B7NA19</accession>